<gene>
    <name evidence="4" type="primary">ompR_2</name>
    <name evidence="4" type="ORF">ICHIAU1_23020</name>
</gene>
<dbReference type="InterPro" id="IPR016032">
    <property type="entry name" value="Sig_transdc_resp-reg_C-effctor"/>
</dbReference>
<dbReference type="PANTHER" id="PTHR48111:SF40">
    <property type="entry name" value="PHOSPHATE REGULON TRANSCRIPTIONAL REGULATORY PROTEIN PHOB"/>
    <property type="match status" value="1"/>
</dbReference>
<reference evidence="5" key="1">
    <citation type="submission" date="2020-01" db="EMBL/GenBank/DDBJ databases">
        <title>Phosphoaccumulans saitamaens gen. nov., sp. nov., a polyphosphate accumulating bacterium isolated from surface river water.</title>
        <authorList>
            <person name="Watanabe K."/>
            <person name="Suda W."/>
        </authorList>
    </citation>
    <scope>NUCLEOTIDE SEQUENCE [LARGE SCALE GENOMIC DNA]</scope>
    <source>
        <strain evidence="5">ICHIAU1</strain>
    </source>
</reference>
<dbReference type="PROSITE" id="PS51755">
    <property type="entry name" value="OMPR_PHOB"/>
    <property type="match status" value="1"/>
</dbReference>
<dbReference type="InterPro" id="IPR001867">
    <property type="entry name" value="OmpR/PhoB-type_DNA-bd"/>
</dbReference>
<dbReference type="Pfam" id="PF00072">
    <property type="entry name" value="Response_reg"/>
    <property type="match status" value="1"/>
</dbReference>
<name>A0A679HYB0_9RHOO</name>
<dbReference type="Pfam" id="PF00486">
    <property type="entry name" value="Trans_reg_C"/>
    <property type="match status" value="1"/>
</dbReference>
<dbReference type="SUPFAM" id="SSF52172">
    <property type="entry name" value="CheY-like"/>
    <property type="match status" value="1"/>
</dbReference>
<dbReference type="GO" id="GO:0000156">
    <property type="term" value="F:phosphorelay response regulator activity"/>
    <property type="evidence" value="ECO:0007669"/>
    <property type="project" value="TreeGrafter"/>
</dbReference>
<dbReference type="InterPro" id="IPR001789">
    <property type="entry name" value="Sig_transdc_resp-reg_receiver"/>
</dbReference>
<dbReference type="SMART" id="SM00448">
    <property type="entry name" value="REC"/>
    <property type="match status" value="1"/>
</dbReference>
<dbReference type="InterPro" id="IPR039420">
    <property type="entry name" value="WalR-like"/>
</dbReference>
<dbReference type="Proteomes" id="UP000463961">
    <property type="component" value="Chromosome"/>
</dbReference>
<dbReference type="EMBL" id="AP022345">
    <property type="protein sequence ID" value="BBU70019.1"/>
    <property type="molecule type" value="Genomic_DNA"/>
</dbReference>
<dbReference type="SMART" id="SM00862">
    <property type="entry name" value="Trans_reg_C"/>
    <property type="match status" value="1"/>
</dbReference>
<keyword evidence="3 4" id="KW-0238">DNA-binding</keyword>
<dbReference type="OrthoDB" id="8812574at2"/>
<dbReference type="AlphaFoldDB" id="A0A679HYB0"/>
<dbReference type="PANTHER" id="PTHR48111">
    <property type="entry name" value="REGULATOR OF RPOS"/>
    <property type="match status" value="1"/>
</dbReference>
<evidence type="ECO:0000313" key="5">
    <source>
        <dbReference type="Proteomes" id="UP000463961"/>
    </source>
</evidence>
<dbReference type="GO" id="GO:0005829">
    <property type="term" value="C:cytosol"/>
    <property type="evidence" value="ECO:0007669"/>
    <property type="project" value="TreeGrafter"/>
</dbReference>
<dbReference type="GO" id="GO:0000976">
    <property type="term" value="F:transcription cis-regulatory region binding"/>
    <property type="evidence" value="ECO:0007669"/>
    <property type="project" value="TreeGrafter"/>
</dbReference>
<dbReference type="InterPro" id="IPR036388">
    <property type="entry name" value="WH-like_DNA-bd_sf"/>
</dbReference>
<keyword evidence="5" id="KW-1185">Reference proteome</keyword>
<dbReference type="GO" id="GO:0032993">
    <property type="term" value="C:protein-DNA complex"/>
    <property type="evidence" value="ECO:0007669"/>
    <property type="project" value="TreeGrafter"/>
</dbReference>
<evidence type="ECO:0000256" key="3">
    <source>
        <dbReference type="ARBA" id="ARBA00023125"/>
    </source>
</evidence>
<evidence type="ECO:0000256" key="2">
    <source>
        <dbReference type="ARBA" id="ARBA00023012"/>
    </source>
</evidence>
<dbReference type="PROSITE" id="PS50110">
    <property type="entry name" value="RESPONSE_REGULATORY"/>
    <property type="match status" value="1"/>
</dbReference>
<proteinExistence type="predicted"/>
<protein>
    <submittedName>
        <fullName evidence="4">DNA-binding response regulator</fullName>
    </submittedName>
</protein>
<sequence length="226" mass="25132">MRVVVVEDHQDLREVFIDRLLSEGFDVVGASCAEELDEHLAATATHLIVLDVNLPGESGFNIAQRLRAGHPGINIIMVSARTEEQDRIRGYESGADFYLTKPVSPTELLAAVKAVRRRIHAQTEADASLALSPSGLKLTNGDKDAYLSKSDTALLKGLALAPDLRLPYWRLFEITERIADDNSKSQLELQVHRLRKKLEEIGVPDSFIRSIRGEGYQLTLPIHIEN</sequence>
<evidence type="ECO:0000256" key="1">
    <source>
        <dbReference type="ARBA" id="ARBA00022553"/>
    </source>
</evidence>
<dbReference type="CDD" id="cd17574">
    <property type="entry name" value="REC_OmpR"/>
    <property type="match status" value="1"/>
</dbReference>
<dbReference type="Gene3D" id="1.10.10.10">
    <property type="entry name" value="Winged helix-like DNA-binding domain superfamily/Winged helix DNA-binding domain"/>
    <property type="match status" value="1"/>
</dbReference>
<keyword evidence="2" id="KW-0902">Two-component regulatory system</keyword>
<dbReference type="SUPFAM" id="SSF46894">
    <property type="entry name" value="C-terminal effector domain of the bipartite response regulators"/>
    <property type="match status" value="1"/>
</dbReference>
<keyword evidence="1" id="KW-0597">Phosphoprotein</keyword>
<evidence type="ECO:0000313" key="4">
    <source>
        <dbReference type="EMBL" id="BBU70019.1"/>
    </source>
</evidence>
<accession>A0A679HYB0</accession>
<dbReference type="Gene3D" id="3.40.50.2300">
    <property type="match status" value="1"/>
</dbReference>
<dbReference type="InterPro" id="IPR011006">
    <property type="entry name" value="CheY-like_superfamily"/>
</dbReference>
<organism evidence="4 5">
    <name type="scientific">Fluviibacter phosphoraccumulans</name>
    <dbReference type="NCBI Taxonomy" id="1751046"/>
    <lineage>
        <taxon>Bacteria</taxon>
        <taxon>Pseudomonadati</taxon>
        <taxon>Pseudomonadota</taxon>
        <taxon>Betaproteobacteria</taxon>
        <taxon>Rhodocyclales</taxon>
        <taxon>Fluviibacteraceae</taxon>
        <taxon>Fluviibacter</taxon>
    </lineage>
</organism>
<dbReference type="GO" id="GO:0006355">
    <property type="term" value="P:regulation of DNA-templated transcription"/>
    <property type="evidence" value="ECO:0007669"/>
    <property type="project" value="InterPro"/>
</dbReference>
<dbReference type="RefSeq" id="WP_162049344.1">
    <property type="nucleotide sequence ID" value="NZ_AP019011.1"/>
</dbReference>